<keyword evidence="3" id="KW-0479">Metal-binding</keyword>
<dbReference type="SUPFAM" id="SSF48695">
    <property type="entry name" value="Multiheme cytochromes"/>
    <property type="match status" value="1"/>
</dbReference>
<dbReference type="InterPro" id="IPR036280">
    <property type="entry name" value="Multihaem_cyt_sf"/>
</dbReference>
<dbReference type="Proteomes" id="UP000507962">
    <property type="component" value="Unassembled WGS sequence"/>
</dbReference>
<dbReference type="InterPro" id="IPR020942">
    <property type="entry name" value="Cyt_c_III_dom"/>
</dbReference>
<evidence type="ECO:0000313" key="8">
    <source>
        <dbReference type="Proteomes" id="UP000507962"/>
    </source>
</evidence>
<reference evidence="7 8" key="1">
    <citation type="submission" date="2019-03" db="EMBL/GenBank/DDBJ databases">
        <authorList>
            <person name="Nijsse B."/>
        </authorList>
    </citation>
    <scope>NUCLEOTIDE SEQUENCE [LARGE SCALE GENOMIC DNA]</scope>
    <source>
        <strain evidence="7">Desulfoluna butyratoxydans MSL71</strain>
    </source>
</reference>
<evidence type="ECO:0000256" key="2">
    <source>
        <dbReference type="ARBA" id="ARBA00022617"/>
    </source>
</evidence>
<dbReference type="Pfam" id="PF02085">
    <property type="entry name" value="Cytochrom_CIII"/>
    <property type="match status" value="2"/>
</dbReference>
<proteinExistence type="predicted"/>
<feature type="domain" description="Class III cytochrome C" evidence="6">
    <location>
        <begin position="49"/>
        <end position="131"/>
    </location>
</feature>
<keyword evidence="2" id="KW-0349">Heme</keyword>
<dbReference type="GO" id="GO:0046872">
    <property type="term" value="F:metal ion binding"/>
    <property type="evidence" value="ECO:0007669"/>
    <property type="project" value="UniProtKB-KW"/>
</dbReference>
<dbReference type="RefSeq" id="WP_180145108.1">
    <property type="nucleotide sequence ID" value="NZ_CAADHO010000011.1"/>
</dbReference>
<evidence type="ECO:0000256" key="3">
    <source>
        <dbReference type="ARBA" id="ARBA00022723"/>
    </source>
</evidence>
<name>A0A4U8YS59_9BACT</name>
<keyword evidence="1" id="KW-0813">Transport</keyword>
<dbReference type="PROSITE" id="PS51257">
    <property type="entry name" value="PROKAR_LIPOPROTEIN"/>
    <property type="match status" value="1"/>
</dbReference>
<keyword evidence="4" id="KW-0249">Electron transport</keyword>
<dbReference type="GO" id="GO:0009055">
    <property type="term" value="F:electron transfer activity"/>
    <property type="evidence" value="ECO:0007669"/>
    <property type="project" value="InterPro"/>
</dbReference>
<evidence type="ECO:0000256" key="5">
    <source>
        <dbReference type="ARBA" id="ARBA00023004"/>
    </source>
</evidence>
<feature type="domain" description="Class III cytochrome C" evidence="6">
    <location>
        <begin position="221"/>
        <end position="299"/>
    </location>
</feature>
<keyword evidence="8" id="KW-1185">Reference proteome</keyword>
<dbReference type="GO" id="GO:0020037">
    <property type="term" value="F:heme binding"/>
    <property type="evidence" value="ECO:0007669"/>
    <property type="project" value="InterPro"/>
</dbReference>
<keyword evidence="5" id="KW-0408">Iron</keyword>
<organism evidence="7 8">
    <name type="scientific">Desulfoluna butyratoxydans</name>
    <dbReference type="NCBI Taxonomy" id="231438"/>
    <lineage>
        <taxon>Bacteria</taxon>
        <taxon>Pseudomonadati</taxon>
        <taxon>Thermodesulfobacteriota</taxon>
        <taxon>Desulfobacteria</taxon>
        <taxon>Desulfobacterales</taxon>
        <taxon>Desulfolunaceae</taxon>
        <taxon>Desulfoluna</taxon>
    </lineage>
</organism>
<evidence type="ECO:0000259" key="6">
    <source>
        <dbReference type="Pfam" id="PF02085"/>
    </source>
</evidence>
<evidence type="ECO:0000256" key="4">
    <source>
        <dbReference type="ARBA" id="ARBA00022982"/>
    </source>
</evidence>
<evidence type="ECO:0000256" key="1">
    <source>
        <dbReference type="ARBA" id="ARBA00022448"/>
    </source>
</evidence>
<dbReference type="CDD" id="cd08168">
    <property type="entry name" value="Cytochrom_C3"/>
    <property type="match status" value="2"/>
</dbReference>
<dbReference type="Gene3D" id="3.90.10.10">
    <property type="entry name" value="Cytochrome C3"/>
    <property type="match status" value="3"/>
</dbReference>
<accession>A0A4U8YS59</accession>
<gene>
    <name evidence="7" type="ORF">MSL71_44200</name>
</gene>
<dbReference type="EMBL" id="CAADHO010000011">
    <property type="protein sequence ID" value="VFQ46750.1"/>
    <property type="molecule type" value="Genomic_DNA"/>
</dbReference>
<sequence length="307" mass="32451">MRKRVEATLAVLLILSCVGLRLAYTEHRMPPEEGVDLITIDSIAPLDTLQRPPVRFPHGIHVAATSESAGCLACHDPAPGAGHGISFSMKNRHELSGEALQDLYHDQCIGCHAHRETAGLPTGPQVCSGCHVKPIPDPSPVSHAIAFDPRLHMRHTDDAALDCQVCHDALPSGESRGEAHDLCVTCHLNAASVSTADAPLECTGCHALSASQGEGHGAVHGGEVDFDHDLHEEADISCEVCHHKEPETGCAECHPRRGEPGGDSVSLQAAMHSRTSDRSCIGCHDIMGAGVVDDCTGCHAPFGTETE</sequence>
<evidence type="ECO:0000313" key="7">
    <source>
        <dbReference type="EMBL" id="VFQ46750.1"/>
    </source>
</evidence>
<dbReference type="AlphaFoldDB" id="A0A4U8YS59"/>
<protein>
    <submittedName>
        <fullName evidence="7">Multihaem cytochrome</fullName>
    </submittedName>
</protein>